<keyword evidence="17" id="KW-1185">Reference proteome</keyword>
<dbReference type="PROSITE" id="PS00149">
    <property type="entry name" value="SULFATASE_2"/>
    <property type="match status" value="1"/>
</dbReference>
<comment type="cofactor">
    <cofactor evidence="1">
        <name>Ca(2+)</name>
        <dbReference type="ChEBI" id="CHEBI:29108"/>
    </cofactor>
</comment>
<evidence type="ECO:0000256" key="13">
    <source>
        <dbReference type="ARBA" id="ARBA00023180"/>
    </source>
</evidence>
<dbReference type="KEGG" id="ccal:108626689"/>
<dbReference type="InterPro" id="IPR000917">
    <property type="entry name" value="Sulfatase_N"/>
</dbReference>
<evidence type="ECO:0000256" key="5">
    <source>
        <dbReference type="ARBA" id="ARBA00022692"/>
    </source>
</evidence>
<dbReference type="CDD" id="cd16029">
    <property type="entry name" value="4-S"/>
    <property type="match status" value="1"/>
</dbReference>
<evidence type="ECO:0000256" key="2">
    <source>
        <dbReference type="ARBA" id="ARBA00004141"/>
    </source>
</evidence>
<dbReference type="GO" id="GO:0004984">
    <property type="term" value="F:olfactory receptor activity"/>
    <property type="evidence" value="ECO:0007669"/>
    <property type="project" value="InterPro"/>
</dbReference>
<dbReference type="GO" id="GO:0016020">
    <property type="term" value="C:membrane"/>
    <property type="evidence" value="ECO:0007669"/>
    <property type="project" value="UniProtKB-SubCell"/>
</dbReference>
<dbReference type="Gene3D" id="3.30.1120.10">
    <property type="match status" value="1"/>
</dbReference>
<feature type="transmembrane region" description="Helical" evidence="15">
    <location>
        <begin position="704"/>
        <end position="722"/>
    </location>
</feature>
<dbReference type="PROSITE" id="PS00523">
    <property type="entry name" value="SULFATASE_1"/>
    <property type="match status" value="1"/>
</dbReference>
<comment type="similarity">
    <text evidence="3">Belongs to the sulfatase family.</text>
</comment>
<sequence length="1166" mass="132874">MTSRDSRPMISFQMIGAGPNSSYRTLKVILTFTVSVIVSWGLYYAVAVHERGTDGRRPNIIVIMADDLGWNDVSFHGANQIATPNIDALAYYGVILQRHYVLPICTPSRTAFLTGRYPIRSGMQGYPLKAGEARAIPLNNTLLPAHLKKLGYATHLVGKWHVGYYEDKYTPAYRGFDTFLGYYNGYISYFNHTIEQDNHVGHDLHYDIPGHLSPKYKYEYMTDLISERAEDIILGHDQSKPLYLQLSHLAPHSSDAKEVMEVRDAKYVNETLGYIGNFNRRKFAGVVTAMDESIGRVVRALNQANMLENSIIVFMSDNGAQTEGLLENYGSNYPLRGLKFTLFEGGIRGTACIYSPLIKNPSRVINKLIHITDWLPTLYSAAGGNLNDLREDLDGVEQWSTITSEKGKDKRKSVLLNIDEVSNTSAALMKRYKLIKGATALYGDYYGDSGADKSYPEYNISSILHSPTGSAIASISNYKLDANKISQLRKKAMVVCKNFTSYPKCFDKCLFDIYTDPCETTDLSSKYPYIVDEIDSYIEQYYKVLIHQTNVSPDPASYPEHFNGTWMPWVKSSENEILTEITVQNWYETFPSLFLCLLPRMKKVFFSRSKTFRVTCLFLYFYLLLHSKDATSVCIYFTFMAAKSIISDLMETCLRLTGLWPNCSYKILKCGILMTVLLTFVILEYWYCIIHVKTESMVDQLDKLSIAFTNTVVFVKFVAICIKQRVLAETLAIMAEDWNDLEQFDSEIMIQKAALSARITKITLMLFFPTVPFYTATIFLGPSNNTTEKKFLLAMNFPFESTKSPVYEIIVSVQVIAEWIFAIIAGMFMALSTTFVIHVAARIDVITEKLKQDLDSRNEKEARLTSMRNIIVKHERVISLSENIENLFTMIALAQFLLDITVICFISFVLVTSLDTGQFFTILSRTFSYYLSMNFEALILCYTGEYLTTKVIHAAARIEIIAEKLKQDLDSRNEKEVRLTSMRGIIVKHERVIVLSENIESLFTMVALAQFLYDIIVMCFIGFVLVTSLDTGQFFTVLSRTFSYYLAINFEALILCYTGEYLTTKSEYVGWVVYNSNWYDWSVQETRALLLIILRSQKSLTLTIGKFTTLSLVTFANINSYIEEYYKVLIHQTNVSSDPASYPEHFNGTWMPWVKSSENEILTEAI</sequence>
<evidence type="ECO:0000256" key="1">
    <source>
        <dbReference type="ARBA" id="ARBA00001913"/>
    </source>
</evidence>
<dbReference type="PANTHER" id="PTHR10342">
    <property type="entry name" value="ARYLSULFATASE"/>
    <property type="match status" value="1"/>
</dbReference>
<evidence type="ECO:0000256" key="4">
    <source>
        <dbReference type="ARBA" id="ARBA00022606"/>
    </source>
</evidence>
<dbReference type="GO" id="GO:0046872">
    <property type="term" value="F:metal ion binding"/>
    <property type="evidence" value="ECO:0007669"/>
    <property type="project" value="UniProtKB-KW"/>
</dbReference>
<keyword evidence="14" id="KW-0807">Transducer</keyword>
<keyword evidence="5 15" id="KW-0812">Transmembrane</keyword>
<keyword evidence="4" id="KW-0716">Sensory transduction</keyword>
<keyword evidence="11 15" id="KW-0472">Membrane</keyword>
<organism evidence="17 18">
    <name type="scientific">Ceratina calcarata</name>
    <dbReference type="NCBI Taxonomy" id="156304"/>
    <lineage>
        <taxon>Eukaryota</taxon>
        <taxon>Metazoa</taxon>
        <taxon>Ecdysozoa</taxon>
        <taxon>Arthropoda</taxon>
        <taxon>Hexapoda</taxon>
        <taxon>Insecta</taxon>
        <taxon>Pterygota</taxon>
        <taxon>Neoptera</taxon>
        <taxon>Endopterygota</taxon>
        <taxon>Hymenoptera</taxon>
        <taxon>Apocrita</taxon>
        <taxon>Aculeata</taxon>
        <taxon>Apoidea</taxon>
        <taxon>Anthophila</taxon>
        <taxon>Apidae</taxon>
        <taxon>Ceratina</taxon>
        <taxon>Zadontomerus</taxon>
    </lineage>
</organism>
<gene>
    <name evidence="18" type="primary">LOC108626689</name>
</gene>
<dbReference type="GO" id="GO:0008484">
    <property type="term" value="F:sulfuric ester hydrolase activity"/>
    <property type="evidence" value="ECO:0007669"/>
    <property type="project" value="InterPro"/>
</dbReference>
<keyword evidence="7" id="KW-0552">Olfaction</keyword>
<dbReference type="PANTHER" id="PTHR10342:SF273">
    <property type="entry name" value="RE14504P"/>
    <property type="match status" value="1"/>
</dbReference>
<evidence type="ECO:0000256" key="8">
    <source>
        <dbReference type="ARBA" id="ARBA00022801"/>
    </source>
</evidence>
<dbReference type="InterPro" id="IPR047115">
    <property type="entry name" value="ARSB"/>
</dbReference>
<evidence type="ECO:0000259" key="16">
    <source>
        <dbReference type="Pfam" id="PF00884"/>
    </source>
</evidence>
<dbReference type="Gene3D" id="3.40.720.10">
    <property type="entry name" value="Alkaline Phosphatase, subunit A"/>
    <property type="match status" value="1"/>
</dbReference>
<keyword evidence="10 15" id="KW-1133">Transmembrane helix</keyword>
<evidence type="ECO:0000256" key="7">
    <source>
        <dbReference type="ARBA" id="ARBA00022725"/>
    </source>
</evidence>
<name>A0AAJ7J255_9HYME</name>
<evidence type="ECO:0000256" key="9">
    <source>
        <dbReference type="ARBA" id="ARBA00022837"/>
    </source>
</evidence>
<feature type="domain" description="Sulfatase N-terminal" evidence="16">
    <location>
        <begin position="58"/>
        <end position="383"/>
    </location>
</feature>
<dbReference type="InterPro" id="IPR024607">
    <property type="entry name" value="Sulfatase_CS"/>
</dbReference>
<evidence type="ECO:0000256" key="14">
    <source>
        <dbReference type="ARBA" id="ARBA00023224"/>
    </source>
</evidence>
<proteinExistence type="inferred from homology"/>
<dbReference type="Pfam" id="PF02949">
    <property type="entry name" value="7tm_6"/>
    <property type="match status" value="2"/>
</dbReference>
<dbReference type="GO" id="GO:0007165">
    <property type="term" value="P:signal transduction"/>
    <property type="evidence" value="ECO:0007669"/>
    <property type="project" value="UniProtKB-KW"/>
</dbReference>
<reference evidence="18" key="1">
    <citation type="submission" date="2025-08" db="UniProtKB">
        <authorList>
            <consortium name="RefSeq"/>
        </authorList>
    </citation>
    <scope>IDENTIFICATION</scope>
    <source>
        <tissue evidence="18">Whole body</tissue>
    </source>
</reference>
<evidence type="ECO:0000313" key="17">
    <source>
        <dbReference type="Proteomes" id="UP000694925"/>
    </source>
</evidence>
<accession>A0AAJ7J255</accession>
<evidence type="ECO:0000256" key="11">
    <source>
        <dbReference type="ARBA" id="ARBA00023136"/>
    </source>
</evidence>
<evidence type="ECO:0000313" key="18">
    <source>
        <dbReference type="RefSeq" id="XP_017882995.2"/>
    </source>
</evidence>
<feature type="transmembrane region" description="Helical" evidence="15">
    <location>
        <begin position="671"/>
        <end position="692"/>
    </location>
</feature>
<dbReference type="GeneID" id="108626689"/>
<evidence type="ECO:0000256" key="6">
    <source>
        <dbReference type="ARBA" id="ARBA00022723"/>
    </source>
</evidence>
<dbReference type="Proteomes" id="UP000694925">
    <property type="component" value="Unplaced"/>
</dbReference>
<protein>
    <submittedName>
        <fullName evidence="18">Uncharacterized protein LOC108626689</fullName>
    </submittedName>
</protein>
<feature type="transmembrane region" description="Helical" evidence="15">
    <location>
        <begin position="1041"/>
        <end position="1058"/>
    </location>
</feature>
<dbReference type="AlphaFoldDB" id="A0AAJ7J255"/>
<dbReference type="GO" id="GO:0005549">
    <property type="term" value="F:odorant binding"/>
    <property type="evidence" value="ECO:0007669"/>
    <property type="project" value="InterPro"/>
</dbReference>
<feature type="transmembrane region" description="Helical" evidence="15">
    <location>
        <begin position="887"/>
        <end position="909"/>
    </location>
</feature>
<evidence type="ECO:0000256" key="15">
    <source>
        <dbReference type="SAM" id="Phobius"/>
    </source>
</evidence>
<evidence type="ECO:0000256" key="3">
    <source>
        <dbReference type="ARBA" id="ARBA00008779"/>
    </source>
</evidence>
<feature type="transmembrane region" description="Helical" evidence="15">
    <location>
        <begin position="1011"/>
        <end position="1029"/>
    </location>
</feature>
<comment type="subcellular location">
    <subcellularLocation>
        <location evidence="2">Membrane</location>
        <topology evidence="2">Multi-pass membrane protein</topology>
    </subcellularLocation>
</comment>
<dbReference type="SUPFAM" id="SSF53649">
    <property type="entry name" value="Alkaline phosphatase-like"/>
    <property type="match status" value="1"/>
</dbReference>
<dbReference type="InterPro" id="IPR004117">
    <property type="entry name" value="7tm6_olfct_rcpt"/>
</dbReference>
<dbReference type="InterPro" id="IPR017850">
    <property type="entry name" value="Alkaline_phosphatase_core_sf"/>
</dbReference>
<evidence type="ECO:0000256" key="10">
    <source>
        <dbReference type="ARBA" id="ARBA00022989"/>
    </source>
</evidence>
<keyword evidence="8" id="KW-0378">Hydrolase</keyword>
<keyword evidence="9" id="KW-0106">Calcium</keyword>
<feature type="transmembrane region" description="Helical" evidence="15">
    <location>
        <begin position="28"/>
        <end position="47"/>
    </location>
</feature>
<feature type="transmembrane region" description="Helical" evidence="15">
    <location>
        <begin position="819"/>
        <end position="841"/>
    </location>
</feature>
<feature type="transmembrane region" description="Helical" evidence="15">
    <location>
        <begin position="762"/>
        <end position="781"/>
    </location>
</feature>
<dbReference type="Pfam" id="PF00884">
    <property type="entry name" value="Sulfatase"/>
    <property type="match status" value="1"/>
</dbReference>
<keyword evidence="12" id="KW-0675">Receptor</keyword>
<keyword evidence="13" id="KW-0325">Glycoprotein</keyword>
<evidence type="ECO:0000256" key="12">
    <source>
        <dbReference type="ARBA" id="ARBA00023170"/>
    </source>
</evidence>
<dbReference type="RefSeq" id="XP_017882995.2">
    <property type="nucleotide sequence ID" value="XM_018027506.2"/>
</dbReference>
<keyword evidence="6" id="KW-0479">Metal-binding</keyword>